<evidence type="ECO:0000313" key="2">
    <source>
        <dbReference type="EnsemblPlants" id="Pp3c3_8950V3.1"/>
    </source>
</evidence>
<dbReference type="EMBL" id="ABEU02000003">
    <property type="protein sequence ID" value="PNR57166.1"/>
    <property type="molecule type" value="Genomic_DNA"/>
</dbReference>
<proteinExistence type="predicted"/>
<reference evidence="2" key="3">
    <citation type="submission" date="2020-12" db="UniProtKB">
        <authorList>
            <consortium name="EnsemblPlants"/>
        </authorList>
    </citation>
    <scope>IDENTIFICATION</scope>
</reference>
<dbReference type="AlphaFoldDB" id="A0A2K1KTT7"/>
<dbReference type="EnsemblPlants" id="Pp3c3_8950V3.1">
    <property type="protein sequence ID" value="Pp3c3_8950V3.1"/>
    <property type="gene ID" value="Pp3c3_8950"/>
</dbReference>
<protein>
    <submittedName>
        <fullName evidence="1 2">Uncharacterized protein</fullName>
    </submittedName>
</protein>
<evidence type="ECO:0000313" key="1">
    <source>
        <dbReference type="EMBL" id="PNR57166.1"/>
    </source>
</evidence>
<dbReference type="Proteomes" id="UP000006727">
    <property type="component" value="Chromosome 3"/>
</dbReference>
<gene>
    <name evidence="1" type="ORF">PHYPA_004159</name>
</gene>
<dbReference type="InParanoid" id="A0A2K1KTT7"/>
<organism evidence="1">
    <name type="scientific">Physcomitrium patens</name>
    <name type="common">Spreading-leaved earth moss</name>
    <name type="synonym">Physcomitrella patens</name>
    <dbReference type="NCBI Taxonomy" id="3218"/>
    <lineage>
        <taxon>Eukaryota</taxon>
        <taxon>Viridiplantae</taxon>
        <taxon>Streptophyta</taxon>
        <taxon>Embryophyta</taxon>
        <taxon>Bryophyta</taxon>
        <taxon>Bryophytina</taxon>
        <taxon>Bryopsida</taxon>
        <taxon>Funariidae</taxon>
        <taxon>Funariales</taxon>
        <taxon>Funariaceae</taxon>
        <taxon>Physcomitrium</taxon>
    </lineage>
</organism>
<reference evidence="1 3" key="2">
    <citation type="journal article" date="2018" name="Plant J.">
        <title>The Physcomitrella patens chromosome-scale assembly reveals moss genome structure and evolution.</title>
        <authorList>
            <person name="Lang D."/>
            <person name="Ullrich K.K."/>
            <person name="Murat F."/>
            <person name="Fuchs J."/>
            <person name="Jenkins J."/>
            <person name="Haas F.B."/>
            <person name="Piednoel M."/>
            <person name="Gundlach H."/>
            <person name="Van Bel M."/>
            <person name="Meyberg R."/>
            <person name="Vives C."/>
            <person name="Morata J."/>
            <person name="Symeonidi A."/>
            <person name="Hiss M."/>
            <person name="Muchero W."/>
            <person name="Kamisugi Y."/>
            <person name="Saleh O."/>
            <person name="Blanc G."/>
            <person name="Decker E.L."/>
            <person name="van Gessel N."/>
            <person name="Grimwood J."/>
            <person name="Hayes R.D."/>
            <person name="Graham S.W."/>
            <person name="Gunter L.E."/>
            <person name="McDaniel S.F."/>
            <person name="Hoernstein S.N.W."/>
            <person name="Larsson A."/>
            <person name="Li F.W."/>
            <person name="Perroud P.F."/>
            <person name="Phillips J."/>
            <person name="Ranjan P."/>
            <person name="Rokshar D.S."/>
            <person name="Rothfels C.J."/>
            <person name="Schneider L."/>
            <person name="Shu S."/>
            <person name="Stevenson D.W."/>
            <person name="Thummler F."/>
            <person name="Tillich M."/>
            <person name="Villarreal Aguilar J.C."/>
            <person name="Widiez T."/>
            <person name="Wong G.K."/>
            <person name="Wymore A."/>
            <person name="Zhang Y."/>
            <person name="Zimmer A.D."/>
            <person name="Quatrano R.S."/>
            <person name="Mayer K.F.X."/>
            <person name="Goodstein D."/>
            <person name="Casacuberta J.M."/>
            <person name="Vandepoele K."/>
            <person name="Reski R."/>
            <person name="Cuming A.C."/>
            <person name="Tuskan G.A."/>
            <person name="Maumus F."/>
            <person name="Salse J."/>
            <person name="Schmutz J."/>
            <person name="Rensing S.A."/>
        </authorList>
    </citation>
    <scope>NUCLEOTIDE SEQUENCE [LARGE SCALE GENOMIC DNA]</scope>
    <source>
        <strain evidence="2 3">cv. Gransden 2004</strain>
    </source>
</reference>
<keyword evidence="3" id="KW-1185">Reference proteome</keyword>
<accession>A0A2K1KTT7</accession>
<name>A0A2K1KTT7_PHYPA</name>
<reference evidence="1 3" key="1">
    <citation type="journal article" date="2008" name="Science">
        <title>The Physcomitrella genome reveals evolutionary insights into the conquest of land by plants.</title>
        <authorList>
            <person name="Rensing S."/>
            <person name="Lang D."/>
            <person name="Zimmer A."/>
            <person name="Terry A."/>
            <person name="Salamov A."/>
            <person name="Shapiro H."/>
            <person name="Nishiyama T."/>
            <person name="Perroud P.-F."/>
            <person name="Lindquist E."/>
            <person name="Kamisugi Y."/>
            <person name="Tanahashi T."/>
            <person name="Sakakibara K."/>
            <person name="Fujita T."/>
            <person name="Oishi K."/>
            <person name="Shin-I T."/>
            <person name="Kuroki Y."/>
            <person name="Toyoda A."/>
            <person name="Suzuki Y."/>
            <person name="Hashimoto A."/>
            <person name="Yamaguchi K."/>
            <person name="Sugano A."/>
            <person name="Kohara Y."/>
            <person name="Fujiyama A."/>
            <person name="Anterola A."/>
            <person name="Aoki S."/>
            <person name="Ashton N."/>
            <person name="Barbazuk W.B."/>
            <person name="Barker E."/>
            <person name="Bennetzen J."/>
            <person name="Bezanilla M."/>
            <person name="Blankenship R."/>
            <person name="Cho S.H."/>
            <person name="Dutcher S."/>
            <person name="Estelle M."/>
            <person name="Fawcett J.A."/>
            <person name="Gundlach H."/>
            <person name="Hanada K."/>
            <person name="Heyl A."/>
            <person name="Hicks K.A."/>
            <person name="Hugh J."/>
            <person name="Lohr M."/>
            <person name="Mayer K."/>
            <person name="Melkozernov A."/>
            <person name="Murata T."/>
            <person name="Nelson D."/>
            <person name="Pils B."/>
            <person name="Prigge M."/>
            <person name="Reiss B."/>
            <person name="Renner T."/>
            <person name="Rombauts S."/>
            <person name="Rushton P."/>
            <person name="Sanderfoot A."/>
            <person name="Schween G."/>
            <person name="Shiu S.-H."/>
            <person name="Stueber K."/>
            <person name="Theodoulou F.L."/>
            <person name="Tu H."/>
            <person name="Van de Peer Y."/>
            <person name="Verrier P.J."/>
            <person name="Waters E."/>
            <person name="Wood A."/>
            <person name="Yang L."/>
            <person name="Cove D."/>
            <person name="Cuming A."/>
            <person name="Hasebe M."/>
            <person name="Lucas S."/>
            <person name="Mishler D.B."/>
            <person name="Reski R."/>
            <person name="Grigoriev I."/>
            <person name="Quatrano R.S."/>
            <person name="Boore J.L."/>
        </authorList>
    </citation>
    <scope>NUCLEOTIDE SEQUENCE [LARGE SCALE GENOMIC DNA]</scope>
    <source>
        <strain evidence="2 3">cv. Gransden 2004</strain>
    </source>
</reference>
<sequence length="46" mass="5519">MKILIGQYQLDLIEKIQEAWNLTQLNDLVDLQFRGSYDKDDFFKLV</sequence>
<evidence type="ECO:0000313" key="3">
    <source>
        <dbReference type="Proteomes" id="UP000006727"/>
    </source>
</evidence>
<dbReference type="Gramene" id="Pp3c3_8950V3.1">
    <property type="protein sequence ID" value="Pp3c3_8950V3.1"/>
    <property type="gene ID" value="Pp3c3_8950"/>
</dbReference>